<organism evidence="1 2">
    <name type="scientific">Fusarium oxysporum f. sp. raphani</name>
    <dbReference type="NCBI Taxonomy" id="96318"/>
    <lineage>
        <taxon>Eukaryota</taxon>
        <taxon>Fungi</taxon>
        <taxon>Dikarya</taxon>
        <taxon>Ascomycota</taxon>
        <taxon>Pezizomycotina</taxon>
        <taxon>Sordariomycetes</taxon>
        <taxon>Hypocreomycetidae</taxon>
        <taxon>Hypocreales</taxon>
        <taxon>Nectriaceae</taxon>
        <taxon>Fusarium</taxon>
        <taxon>Fusarium oxysporum species complex</taxon>
    </lineage>
</organism>
<comment type="caution">
    <text evidence="1">The sequence shown here is derived from an EMBL/GenBank/DDBJ whole genome shotgun (WGS) entry which is preliminary data.</text>
</comment>
<evidence type="ECO:0000313" key="2">
    <source>
        <dbReference type="Proteomes" id="UP000693942"/>
    </source>
</evidence>
<dbReference type="Proteomes" id="UP000693942">
    <property type="component" value="Unassembled WGS sequence"/>
</dbReference>
<evidence type="ECO:0000313" key="1">
    <source>
        <dbReference type="EMBL" id="KAG7424266.1"/>
    </source>
</evidence>
<sequence>MSGITGTLPGIRRRSLYQSDDPDDLTAQKVYEEQIPLIPEEIIKKWLKEDMAAKCRKHLKRVASRLIAIRMDTTNDNELLDLVIFSCEVLMQPGLFNCRHKWFKKELKVLYEKRTNGVSSPGEDWFLNALKSDHYRAWIESLICLARTIRYN</sequence>
<reference evidence="1" key="1">
    <citation type="submission" date="2021-04" db="EMBL/GenBank/DDBJ databases">
        <title>First draft genome resource for Brassicaceae pathogens Fusarium oxysporum f. sp. raphani and Fusarium oxysporum f. sp. rapae.</title>
        <authorList>
            <person name="Asai S."/>
        </authorList>
    </citation>
    <scope>NUCLEOTIDE SEQUENCE</scope>
    <source>
        <strain evidence="1">Tf1262</strain>
    </source>
</reference>
<dbReference type="EMBL" id="JAELUR010000013">
    <property type="protein sequence ID" value="KAG7424266.1"/>
    <property type="molecule type" value="Genomic_DNA"/>
</dbReference>
<accession>A0A8J5UHI8</accession>
<dbReference type="AlphaFoldDB" id="A0A8J5UHI8"/>
<name>A0A8J5UHI8_FUSOX</name>
<gene>
    <name evidence="1" type="ORF">Forpi1262_v014492</name>
</gene>
<protein>
    <submittedName>
        <fullName evidence="1">Uncharacterized protein</fullName>
    </submittedName>
</protein>
<proteinExistence type="predicted"/>